<feature type="domain" description="Mechanosensitive ion channel transmembrane helices 2/3" evidence="9">
    <location>
        <begin position="148"/>
        <end position="188"/>
    </location>
</feature>
<dbReference type="SUPFAM" id="SSF50182">
    <property type="entry name" value="Sm-like ribonucleoproteins"/>
    <property type="match status" value="1"/>
</dbReference>
<feature type="transmembrane region" description="Helical" evidence="7">
    <location>
        <begin position="167"/>
        <end position="187"/>
    </location>
</feature>
<dbReference type="PANTHER" id="PTHR30566:SF5">
    <property type="entry name" value="MECHANOSENSITIVE ION CHANNEL PROTEIN 1, MITOCHONDRIAL-RELATED"/>
    <property type="match status" value="1"/>
</dbReference>
<keyword evidence="3" id="KW-1003">Cell membrane</keyword>
<feature type="transmembrane region" description="Helical" evidence="7">
    <location>
        <begin position="24"/>
        <end position="50"/>
    </location>
</feature>
<reference evidence="10 11" key="1">
    <citation type="journal article" date="2020" name="ISME J.">
        <title>Comparative genomics reveals insights into cyanobacterial evolution and habitat adaptation.</title>
        <authorList>
            <person name="Chen M.Y."/>
            <person name="Teng W.K."/>
            <person name="Zhao L."/>
            <person name="Hu C.X."/>
            <person name="Zhou Y.K."/>
            <person name="Han B.P."/>
            <person name="Song L.R."/>
            <person name="Shu W.S."/>
        </authorList>
    </citation>
    <scope>NUCLEOTIDE SEQUENCE [LARGE SCALE GENOMIC DNA]</scope>
    <source>
        <strain evidence="10 11">FACHB-159</strain>
    </source>
</reference>
<keyword evidence="4 7" id="KW-0812">Transmembrane</keyword>
<evidence type="ECO:0000256" key="1">
    <source>
        <dbReference type="ARBA" id="ARBA00004651"/>
    </source>
</evidence>
<evidence type="ECO:0000256" key="4">
    <source>
        <dbReference type="ARBA" id="ARBA00022692"/>
    </source>
</evidence>
<keyword evidence="6 7" id="KW-0472">Membrane</keyword>
<evidence type="ECO:0000313" key="10">
    <source>
        <dbReference type="EMBL" id="MBD2733797.1"/>
    </source>
</evidence>
<evidence type="ECO:0000256" key="7">
    <source>
        <dbReference type="SAM" id="Phobius"/>
    </source>
</evidence>
<dbReference type="InterPro" id="IPR006685">
    <property type="entry name" value="MscS_channel_2nd"/>
</dbReference>
<dbReference type="Pfam" id="PF00924">
    <property type="entry name" value="MS_channel_2nd"/>
    <property type="match status" value="1"/>
</dbReference>
<protein>
    <submittedName>
        <fullName evidence="10">Mechanosensitive ion channel</fullName>
    </submittedName>
</protein>
<feature type="transmembrane region" description="Helical" evidence="7">
    <location>
        <begin position="71"/>
        <end position="88"/>
    </location>
</feature>
<dbReference type="PANTHER" id="PTHR30566">
    <property type="entry name" value="YNAI-RELATED MECHANOSENSITIVE ION CHANNEL"/>
    <property type="match status" value="1"/>
</dbReference>
<feature type="domain" description="Mechanosensitive ion channel MscS" evidence="8">
    <location>
        <begin position="190"/>
        <end position="257"/>
    </location>
</feature>
<dbReference type="InterPro" id="IPR011014">
    <property type="entry name" value="MscS_channel_TM-2"/>
</dbReference>
<comment type="subcellular location">
    <subcellularLocation>
        <location evidence="1">Cell membrane</location>
        <topology evidence="1">Multi-pass membrane protein</topology>
    </subcellularLocation>
</comment>
<comment type="caution">
    <text evidence="10">The sequence shown here is derived from an EMBL/GenBank/DDBJ whole genome shotgun (WGS) entry which is preliminary data.</text>
</comment>
<dbReference type="SUPFAM" id="SSF82861">
    <property type="entry name" value="Mechanosensitive channel protein MscS (YggB), transmembrane region"/>
    <property type="match status" value="1"/>
</dbReference>
<proteinExistence type="inferred from homology"/>
<dbReference type="Pfam" id="PF21088">
    <property type="entry name" value="MS_channel_1st"/>
    <property type="match status" value="1"/>
</dbReference>
<dbReference type="InterPro" id="IPR010920">
    <property type="entry name" value="LSM_dom_sf"/>
</dbReference>
<evidence type="ECO:0000256" key="2">
    <source>
        <dbReference type="ARBA" id="ARBA00008017"/>
    </source>
</evidence>
<accession>A0ABR8K6K0</accession>
<feature type="transmembrane region" description="Helical" evidence="7">
    <location>
        <begin position="139"/>
        <end position="161"/>
    </location>
</feature>
<evidence type="ECO:0000259" key="9">
    <source>
        <dbReference type="Pfam" id="PF21088"/>
    </source>
</evidence>
<dbReference type="Gene3D" id="1.10.287.1260">
    <property type="match status" value="1"/>
</dbReference>
<dbReference type="RefSeq" id="WP_190954534.1">
    <property type="nucleotide sequence ID" value="NZ_JACJTU010000005.1"/>
</dbReference>
<evidence type="ECO:0000256" key="6">
    <source>
        <dbReference type="ARBA" id="ARBA00023136"/>
    </source>
</evidence>
<dbReference type="InterPro" id="IPR049142">
    <property type="entry name" value="MS_channel_1st"/>
</dbReference>
<name>A0ABR8K6K0_9NOSO</name>
<organism evidence="10 11">
    <name type="scientific">Nostoc paludosum FACHB-159</name>
    <dbReference type="NCBI Taxonomy" id="2692908"/>
    <lineage>
        <taxon>Bacteria</taxon>
        <taxon>Bacillati</taxon>
        <taxon>Cyanobacteriota</taxon>
        <taxon>Cyanophyceae</taxon>
        <taxon>Nostocales</taxon>
        <taxon>Nostocaceae</taxon>
        <taxon>Nostoc</taxon>
    </lineage>
</organism>
<evidence type="ECO:0000256" key="3">
    <source>
        <dbReference type="ARBA" id="ARBA00022475"/>
    </source>
</evidence>
<keyword evidence="11" id="KW-1185">Reference proteome</keyword>
<dbReference type="Gene3D" id="2.30.30.60">
    <property type="match status" value="1"/>
</dbReference>
<comment type="similarity">
    <text evidence="2">Belongs to the MscS (TC 1.A.23) family.</text>
</comment>
<sequence length="373" mass="41700">MLSTTNEKILSFLPEISTNRELQIWFIGLVVGFCIFIFGRLMISLTNLLVKKLNFLPITDVYQKLIKPNQDLLIVVIVIANFELFVSFLPQNRWTNPLEIIVSLTLAIAISWLASQIFQKFFDFYLLNAAFKSGQKISGELLILFKWVANLIIIFLAILIYAQTHQINLLGLLASLGIGGLAVAFAAQKTLEQILGGIVLYLDRPFVIDDYIGLPDGTFGRVESIGLRSTRIRTSGKGTVMIVPNSSLTQVNIENFTGAKKVMSILYLTFQQTLSSEERALIRQVILDSTNGIFGIDSRNTEVTFKAINHLSDPEVTQAQVTFFILGSGDVSMELRRQLLNMATQSITECLQQYGIAFDIEEPTIYVDSPITI</sequence>
<dbReference type="Proteomes" id="UP000637383">
    <property type="component" value="Unassembled WGS sequence"/>
</dbReference>
<evidence type="ECO:0000259" key="8">
    <source>
        <dbReference type="Pfam" id="PF00924"/>
    </source>
</evidence>
<gene>
    <name evidence="10" type="ORF">H6H03_07710</name>
</gene>
<evidence type="ECO:0000256" key="5">
    <source>
        <dbReference type="ARBA" id="ARBA00022989"/>
    </source>
</evidence>
<feature type="transmembrane region" description="Helical" evidence="7">
    <location>
        <begin position="100"/>
        <end position="118"/>
    </location>
</feature>
<keyword evidence="5 7" id="KW-1133">Transmembrane helix</keyword>
<dbReference type="EMBL" id="JACJTU010000005">
    <property type="protein sequence ID" value="MBD2733797.1"/>
    <property type="molecule type" value="Genomic_DNA"/>
</dbReference>
<evidence type="ECO:0000313" key="11">
    <source>
        <dbReference type="Proteomes" id="UP000637383"/>
    </source>
</evidence>
<dbReference type="InterPro" id="IPR023408">
    <property type="entry name" value="MscS_beta-dom_sf"/>
</dbReference>